<keyword evidence="7" id="KW-0808">Transferase</keyword>
<dbReference type="AlphaFoldDB" id="A0A7U7J5B7"/>
<feature type="coiled-coil region" evidence="4">
    <location>
        <begin position="382"/>
        <end position="444"/>
    </location>
</feature>
<dbReference type="EC" id="2.7.13.3" evidence="2"/>
<dbReference type="InterPro" id="IPR004358">
    <property type="entry name" value="Sig_transdc_His_kin-like_C"/>
</dbReference>
<evidence type="ECO:0000313" key="7">
    <source>
        <dbReference type="EMBL" id="CDH46215.1"/>
    </source>
</evidence>
<organism evidence="7 8">
    <name type="scientific">Candidatus Contendobacter odensis Run_B_J11</name>
    <dbReference type="NCBI Taxonomy" id="1400861"/>
    <lineage>
        <taxon>Bacteria</taxon>
        <taxon>Pseudomonadati</taxon>
        <taxon>Pseudomonadota</taxon>
        <taxon>Gammaproteobacteria</taxon>
        <taxon>Candidatus Competibacteraceae</taxon>
        <taxon>Candidatus Contendibacter</taxon>
    </lineage>
</organism>
<keyword evidence="5" id="KW-0812">Transmembrane</keyword>
<evidence type="ECO:0000313" key="8">
    <source>
        <dbReference type="Proteomes" id="UP000019184"/>
    </source>
</evidence>
<dbReference type="RefSeq" id="WP_051497878.1">
    <property type="nucleotide sequence ID" value="NZ_CBTK010000255.1"/>
</dbReference>
<feature type="transmembrane region" description="Helical" evidence="5">
    <location>
        <begin position="359"/>
        <end position="379"/>
    </location>
</feature>
<dbReference type="OrthoDB" id="9806704at2"/>
<dbReference type="Proteomes" id="UP000019184">
    <property type="component" value="Unassembled WGS sequence"/>
</dbReference>
<dbReference type="Pfam" id="PF02518">
    <property type="entry name" value="HATPase_c"/>
    <property type="match status" value="1"/>
</dbReference>
<evidence type="ECO:0000259" key="6">
    <source>
        <dbReference type="PROSITE" id="PS50109"/>
    </source>
</evidence>
<dbReference type="SMART" id="SM00388">
    <property type="entry name" value="HisKA"/>
    <property type="match status" value="1"/>
</dbReference>
<dbReference type="PANTHER" id="PTHR43065">
    <property type="entry name" value="SENSOR HISTIDINE KINASE"/>
    <property type="match status" value="1"/>
</dbReference>
<dbReference type="SMART" id="SM00387">
    <property type="entry name" value="HATPase_c"/>
    <property type="match status" value="1"/>
</dbReference>
<dbReference type="CDD" id="cd00082">
    <property type="entry name" value="HisKA"/>
    <property type="match status" value="1"/>
</dbReference>
<keyword evidence="8" id="KW-1185">Reference proteome</keyword>
<dbReference type="SUPFAM" id="SSF55874">
    <property type="entry name" value="ATPase domain of HSP90 chaperone/DNA topoisomerase II/histidine kinase"/>
    <property type="match status" value="1"/>
</dbReference>
<dbReference type="InterPro" id="IPR007890">
    <property type="entry name" value="CHASE2"/>
</dbReference>
<dbReference type="EMBL" id="CBTK010000255">
    <property type="protein sequence ID" value="CDH46215.1"/>
    <property type="molecule type" value="Genomic_DNA"/>
</dbReference>
<dbReference type="PROSITE" id="PS50109">
    <property type="entry name" value="HIS_KIN"/>
    <property type="match status" value="1"/>
</dbReference>
<protein>
    <recommendedName>
        <fullName evidence="2">histidine kinase</fullName>
        <ecNumber evidence="2">2.7.13.3</ecNumber>
    </recommendedName>
</protein>
<dbReference type="Gene3D" id="3.30.565.10">
    <property type="entry name" value="Histidine kinase-like ATPase, C-terminal domain"/>
    <property type="match status" value="1"/>
</dbReference>
<comment type="catalytic activity">
    <reaction evidence="1">
        <text>ATP + protein L-histidine = ADP + protein N-phospho-L-histidine.</text>
        <dbReference type="EC" id="2.7.13.3"/>
    </reaction>
</comment>
<feature type="transmembrane region" description="Helical" evidence="5">
    <location>
        <begin position="334"/>
        <end position="353"/>
    </location>
</feature>
<dbReference type="Gene3D" id="1.10.287.130">
    <property type="match status" value="1"/>
</dbReference>
<dbReference type="PANTHER" id="PTHR43065:SF50">
    <property type="entry name" value="HISTIDINE KINASE"/>
    <property type="match status" value="1"/>
</dbReference>
<comment type="caution">
    <text evidence="7">The sequence shown here is derived from an EMBL/GenBank/DDBJ whole genome shotgun (WGS) entry which is preliminary data.</text>
</comment>
<keyword evidence="5" id="KW-1133">Transmembrane helix</keyword>
<name>A0A7U7J5B7_9GAMM</name>
<feature type="transmembrane region" description="Helical" evidence="5">
    <location>
        <begin position="310"/>
        <end position="327"/>
    </location>
</feature>
<accession>A0A7U7J5B7</accession>
<dbReference type="InterPro" id="IPR003661">
    <property type="entry name" value="HisK_dim/P_dom"/>
</dbReference>
<gene>
    <name evidence="7" type="ORF">BN874_400007</name>
</gene>
<evidence type="ECO:0000256" key="5">
    <source>
        <dbReference type="SAM" id="Phobius"/>
    </source>
</evidence>
<feature type="domain" description="Histidine kinase" evidence="6">
    <location>
        <begin position="453"/>
        <end position="695"/>
    </location>
</feature>
<dbReference type="InterPro" id="IPR003594">
    <property type="entry name" value="HATPase_dom"/>
</dbReference>
<sequence length="706" mass="78179">MPNFKAPLILPATLVAVVVFGLMLLIANLSFFSFMELKGLDLLFTLRGTLSAPESIVIVAIDETSMAEIGKQWPWPRSLHAQLIRQLNQAGAKVIGFDILFSEPSEPDQDQVFARTLHDAKNVALVSALSVVNDSLFRHTVRIDPVPAFREVATVGGPFVSIDGDGIVRRARLLAPDMPSFALQIVRRYLESLTPASVAAPHSKRFNQKELLQQDVLIHYLGPPKTIKTVSYYQALDYERMLPPGLFSGKIVLVGRALEAIPEPQRLAGDTFLTPFSWIAEEPSAGVEIQATLIHNLLEGHFVTELSQSGKFMLLLPLLFATSVLLIRLKPLMGLIAITGLAGLLFAIAWEVFVQTSLWLPVSSGITALILVYSGHLLTRSLLAERERRRLLEEINRDLEAKIAARTQDLSAANQELYQRHQQIEAAYQELARTQDQLVHSEKMASLGLLVAGVAHELNNPISYVHSNLEFIEDYTERLVGIIEAYSTDAGQSYDQAHCRGDEKKQAVRFETTLKTLRELIASCKEGAERVKKIVLDLRVFSRTDDVGLVRADLREGIESTLNLLTKEYQDRITIHRDYGYLPLVECYPGQVNQVFMNVLQNAAQAIPHQGDVWITTESDSGWVRIIIKDNGIGITEENLTHIFDPFFTTKSVGAGTGLGLSISYGIIEKQGGKISVMSKVGEGAEFTIELPVTPQITRFTGGPAR</sequence>
<evidence type="ECO:0000256" key="2">
    <source>
        <dbReference type="ARBA" id="ARBA00012438"/>
    </source>
</evidence>
<reference evidence="7 8" key="1">
    <citation type="journal article" date="2014" name="ISME J.">
        <title>Candidatus Competibacter-lineage genomes retrieved from metagenomes reveal functional metabolic diversity.</title>
        <authorList>
            <person name="McIlroy S.J."/>
            <person name="Albertsen M."/>
            <person name="Andresen E.K."/>
            <person name="Saunders A.M."/>
            <person name="Kristiansen R."/>
            <person name="Stokholm-Bjerregaard M."/>
            <person name="Nielsen K.L."/>
            <person name="Nielsen P.H."/>
        </authorList>
    </citation>
    <scope>NUCLEOTIDE SEQUENCE [LARGE SCALE GENOMIC DNA]</scope>
    <source>
        <strain evidence="7 8">Run_B_J11</strain>
    </source>
</reference>
<evidence type="ECO:0000256" key="1">
    <source>
        <dbReference type="ARBA" id="ARBA00000085"/>
    </source>
</evidence>
<keyword evidence="4" id="KW-0175">Coiled coil</keyword>
<keyword evidence="7" id="KW-0418">Kinase</keyword>
<dbReference type="PRINTS" id="PR00344">
    <property type="entry name" value="BCTRLSENSOR"/>
</dbReference>
<dbReference type="SUPFAM" id="SSF47384">
    <property type="entry name" value="Homodimeric domain of signal transducing histidine kinase"/>
    <property type="match status" value="1"/>
</dbReference>
<proteinExistence type="predicted"/>
<evidence type="ECO:0000256" key="3">
    <source>
        <dbReference type="ARBA" id="ARBA00022553"/>
    </source>
</evidence>
<dbReference type="Pfam" id="PF05226">
    <property type="entry name" value="CHASE2"/>
    <property type="match status" value="1"/>
</dbReference>
<dbReference type="InterPro" id="IPR005467">
    <property type="entry name" value="His_kinase_dom"/>
</dbReference>
<evidence type="ECO:0000256" key="4">
    <source>
        <dbReference type="SAM" id="Coils"/>
    </source>
</evidence>
<feature type="transmembrane region" description="Helical" evidence="5">
    <location>
        <begin position="12"/>
        <end position="35"/>
    </location>
</feature>
<dbReference type="InterPro" id="IPR036890">
    <property type="entry name" value="HATPase_C_sf"/>
</dbReference>
<dbReference type="SMART" id="SM01080">
    <property type="entry name" value="CHASE2"/>
    <property type="match status" value="1"/>
</dbReference>
<dbReference type="GO" id="GO:0000155">
    <property type="term" value="F:phosphorelay sensor kinase activity"/>
    <property type="evidence" value="ECO:0007669"/>
    <property type="project" value="InterPro"/>
</dbReference>
<dbReference type="InterPro" id="IPR036097">
    <property type="entry name" value="HisK_dim/P_sf"/>
</dbReference>
<keyword evidence="3" id="KW-0597">Phosphoprotein</keyword>
<keyword evidence="5" id="KW-0472">Membrane</keyword>